<sequence>MKVLYIGGTGRTGSTLLDRILGSAPGWFSGGELAFIWRHGLVAGGLCACGSELGACEVWAPVLDVVGRDVPIDAQRMVDLRRNFWSIHLPLMAVPGETNRRLDSLEEFPEVVERLYSAVGEVTGCRVFVDSSKEPHYSMILRERTDLDVRFLHLVRDPRAIGQSWSRRRSETGHRDAVEMERRGPLKVAGYFNVSNLAAERFWRDEPGRYLRVRYEDFVEDPQKWLAVIANFMEEDLDLTGVLDGKMFTPGPTHTVWGNPNRFDSEPRPIRSDDAWTKEQSKLTSLFLSVSNFPISSHYGYRVIGKEPKPLSAEVNAPVHSPYDWEETWEVVKGWQGWMREAQGKALWNAAERVKPGGQIVEIGSFHGKSAAVLARSAAPSVTVVAIDPHAGNDRGPGEWDGAVEDGQADNSAFLANLASAGVADRVTHVREFSNLASELVEGSIDVLYIDGAHGYGPASDDITRWGSRVVAGGEMFIHDVYNSLFVTLAVLRHLSFSRRWRYVGRSRSLAMYERVDLGPFGSLRNLLLHLASLPWFVRNAFVRLLRTVGLEKLARPLGHVPGEGMY</sequence>
<protein>
    <submittedName>
        <fullName evidence="2">Unannotated protein</fullName>
    </submittedName>
</protein>
<name>A0A6J6DVI7_9ZZZZ</name>
<evidence type="ECO:0000313" key="4">
    <source>
        <dbReference type="EMBL" id="CAB4632757.1"/>
    </source>
</evidence>
<dbReference type="Gene3D" id="3.40.50.300">
    <property type="entry name" value="P-loop containing nucleotide triphosphate hydrolases"/>
    <property type="match status" value="1"/>
</dbReference>
<dbReference type="Pfam" id="PF13469">
    <property type="entry name" value="Sulfotransfer_3"/>
    <property type="match status" value="1"/>
</dbReference>
<accession>A0A6J6DVI7</accession>
<dbReference type="Gene3D" id="3.40.50.150">
    <property type="entry name" value="Vaccinia Virus protein VP39"/>
    <property type="match status" value="1"/>
</dbReference>
<reference evidence="2" key="1">
    <citation type="submission" date="2020-05" db="EMBL/GenBank/DDBJ databases">
        <authorList>
            <person name="Chiriac C."/>
            <person name="Salcher M."/>
            <person name="Ghai R."/>
            <person name="Kavagutti S V."/>
        </authorList>
    </citation>
    <scope>NUCLEOTIDE SEQUENCE</scope>
</reference>
<dbReference type="GO" id="GO:0001517">
    <property type="term" value="F:N-acetylglucosamine 6-O-sulfotransferase activity"/>
    <property type="evidence" value="ECO:0007669"/>
    <property type="project" value="TreeGrafter"/>
</dbReference>
<dbReference type="SUPFAM" id="SSF52540">
    <property type="entry name" value="P-loop containing nucleoside triphosphate hydrolases"/>
    <property type="match status" value="1"/>
</dbReference>
<proteinExistence type="predicted"/>
<dbReference type="GO" id="GO:0006044">
    <property type="term" value="P:N-acetylglucosamine metabolic process"/>
    <property type="evidence" value="ECO:0007669"/>
    <property type="project" value="TreeGrafter"/>
</dbReference>
<dbReference type="SUPFAM" id="SSF53335">
    <property type="entry name" value="S-adenosyl-L-methionine-dependent methyltransferases"/>
    <property type="match status" value="1"/>
</dbReference>
<gene>
    <name evidence="1" type="ORF">UFOPK1495_00045</name>
    <name evidence="2" type="ORF">UFOPK1603_00937</name>
    <name evidence="3" type="ORF">UFOPK1711_00452</name>
    <name evidence="4" type="ORF">UFOPK2143_00017</name>
</gene>
<evidence type="ECO:0000313" key="3">
    <source>
        <dbReference type="EMBL" id="CAB4570088.1"/>
    </source>
</evidence>
<dbReference type="EMBL" id="CAEZSU010000002">
    <property type="protein sequence ID" value="CAB4538406.1"/>
    <property type="molecule type" value="Genomic_DNA"/>
</dbReference>
<dbReference type="InterPro" id="IPR027417">
    <property type="entry name" value="P-loop_NTPase"/>
</dbReference>
<dbReference type="EMBL" id="CAEZTG010000077">
    <property type="protein sequence ID" value="CAB4566955.1"/>
    <property type="molecule type" value="Genomic_DNA"/>
</dbReference>
<dbReference type="PANTHER" id="PTHR10704">
    <property type="entry name" value="CARBOHYDRATE SULFOTRANSFERASE"/>
    <property type="match status" value="1"/>
</dbReference>
<dbReference type="EMBL" id="CAEZTR010000018">
    <property type="protein sequence ID" value="CAB4570088.1"/>
    <property type="molecule type" value="Genomic_DNA"/>
</dbReference>
<dbReference type="Pfam" id="PF13578">
    <property type="entry name" value="Methyltransf_24"/>
    <property type="match status" value="1"/>
</dbReference>
<dbReference type="InterPro" id="IPR029063">
    <property type="entry name" value="SAM-dependent_MTases_sf"/>
</dbReference>
<evidence type="ECO:0000313" key="2">
    <source>
        <dbReference type="EMBL" id="CAB4566955.1"/>
    </source>
</evidence>
<dbReference type="InterPro" id="IPR051135">
    <property type="entry name" value="Gal/GlcNAc/GalNAc_ST"/>
</dbReference>
<evidence type="ECO:0000313" key="1">
    <source>
        <dbReference type="EMBL" id="CAB4538406.1"/>
    </source>
</evidence>
<dbReference type="PANTHER" id="PTHR10704:SF44">
    <property type="entry name" value="LD35051P-RELATED"/>
    <property type="match status" value="1"/>
</dbReference>
<dbReference type="GO" id="GO:0006790">
    <property type="term" value="P:sulfur compound metabolic process"/>
    <property type="evidence" value="ECO:0007669"/>
    <property type="project" value="TreeGrafter"/>
</dbReference>
<organism evidence="2">
    <name type="scientific">freshwater metagenome</name>
    <dbReference type="NCBI Taxonomy" id="449393"/>
    <lineage>
        <taxon>unclassified sequences</taxon>
        <taxon>metagenomes</taxon>
        <taxon>ecological metagenomes</taxon>
    </lineage>
</organism>
<dbReference type="AlphaFoldDB" id="A0A6J6DVI7"/>
<dbReference type="EMBL" id="CAEZVV010000001">
    <property type="protein sequence ID" value="CAB4632757.1"/>
    <property type="molecule type" value="Genomic_DNA"/>
</dbReference>